<dbReference type="GO" id="GO:0033627">
    <property type="term" value="P:cell adhesion mediated by integrin"/>
    <property type="evidence" value="ECO:0007669"/>
    <property type="project" value="TreeGrafter"/>
</dbReference>
<dbReference type="Pfam" id="PF08441">
    <property type="entry name" value="Integrin_A_Ig_1"/>
    <property type="match status" value="1"/>
</dbReference>
<keyword evidence="4" id="KW-0677">Repeat</keyword>
<evidence type="ECO:0000256" key="11">
    <source>
        <dbReference type="RuleBase" id="RU003762"/>
    </source>
</evidence>
<comment type="caution">
    <text evidence="13">The sequence shown here is derived from an EMBL/GenBank/DDBJ whole genome shotgun (WGS) entry which is preliminary data.</text>
</comment>
<keyword evidence="3" id="KW-0732">Signal</keyword>
<feature type="repeat" description="FG-GAP" evidence="10">
    <location>
        <begin position="443"/>
        <end position="505"/>
    </location>
</feature>
<dbReference type="STRING" id="34508.A0A4U5N4U5"/>
<keyword evidence="9" id="KW-0325">Glycoprotein</keyword>
<dbReference type="InterPro" id="IPR000413">
    <property type="entry name" value="Integrin_alpha"/>
</dbReference>
<evidence type="ECO:0000256" key="6">
    <source>
        <dbReference type="ARBA" id="ARBA00023037"/>
    </source>
</evidence>
<dbReference type="SMART" id="SM00191">
    <property type="entry name" value="Int_alpha"/>
    <property type="match status" value="6"/>
</dbReference>
<dbReference type="InterPro" id="IPR013519">
    <property type="entry name" value="Int_alpha_beta-p"/>
</dbReference>
<comment type="subcellular location">
    <subcellularLocation>
        <location evidence="1 11">Membrane</location>
        <topology evidence="1 11">Single-pass type I membrane protein</topology>
    </subcellularLocation>
</comment>
<protein>
    <recommendedName>
        <fullName evidence="12">Integrin alpha first immunoglubulin-like domain-containing protein</fullName>
    </recommendedName>
</protein>
<dbReference type="AlphaFoldDB" id="A0A4U5N4U5"/>
<keyword evidence="6 11" id="KW-0401">Integrin</keyword>
<feature type="repeat" description="FG-GAP" evidence="10">
    <location>
        <begin position="379"/>
        <end position="436"/>
    </location>
</feature>
<dbReference type="PROSITE" id="PS51470">
    <property type="entry name" value="FG_GAP"/>
    <property type="match status" value="5"/>
</dbReference>
<dbReference type="GO" id="GO:0008305">
    <property type="term" value="C:integrin complex"/>
    <property type="evidence" value="ECO:0007669"/>
    <property type="project" value="InterPro"/>
</dbReference>
<dbReference type="GO" id="GO:0098609">
    <property type="term" value="P:cell-cell adhesion"/>
    <property type="evidence" value="ECO:0007669"/>
    <property type="project" value="TreeGrafter"/>
</dbReference>
<dbReference type="SUPFAM" id="SSF69318">
    <property type="entry name" value="Integrin alpha N-terminal domain"/>
    <property type="match status" value="1"/>
</dbReference>
<dbReference type="PRINTS" id="PR01185">
    <property type="entry name" value="INTEGRINA"/>
</dbReference>
<keyword evidence="14" id="KW-1185">Reference proteome</keyword>
<evidence type="ECO:0000256" key="2">
    <source>
        <dbReference type="ARBA" id="ARBA00008054"/>
    </source>
</evidence>
<gene>
    <name evidence="13" type="ORF">L596_018412</name>
</gene>
<dbReference type="Gene3D" id="2.130.10.130">
    <property type="entry name" value="Integrin alpha, N-terminal"/>
    <property type="match status" value="1"/>
</dbReference>
<keyword evidence="7" id="KW-0472">Membrane</keyword>
<evidence type="ECO:0000256" key="10">
    <source>
        <dbReference type="PROSITE-ProRule" id="PRU00803"/>
    </source>
</evidence>
<evidence type="ECO:0000256" key="9">
    <source>
        <dbReference type="ARBA" id="ARBA00023180"/>
    </source>
</evidence>
<dbReference type="PANTHER" id="PTHR23220:SF133">
    <property type="entry name" value="INTEGRIN ALPHA-PS2"/>
    <property type="match status" value="1"/>
</dbReference>
<evidence type="ECO:0000313" key="14">
    <source>
        <dbReference type="Proteomes" id="UP000298663"/>
    </source>
</evidence>
<feature type="domain" description="Integrin alpha first immunoglubulin-like" evidence="12">
    <location>
        <begin position="490"/>
        <end position="653"/>
    </location>
</feature>
<evidence type="ECO:0000313" key="13">
    <source>
        <dbReference type="EMBL" id="TKR77438.1"/>
    </source>
</evidence>
<dbReference type="GO" id="GO:0007229">
    <property type="term" value="P:integrin-mediated signaling pathway"/>
    <property type="evidence" value="ECO:0007669"/>
    <property type="project" value="UniProtKB-KW"/>
</dbReference>
<evidence type="ECO:0000256" key="4">
    <source>
        <dbReference type="ARBA" id="ARBA00022737"/>
    </source>
</evidence>
<feature type="repeat" description="FG-GAP" evidence="10">
    <location>
        <begin position="251"/>
        <end position="303"/>
    </location>
</feature>
<dbReference type="InterPro" id="IPR032695">
    <property type="entry name" value="Integrin_dom_sf"/>
</dbReference>
<dbReference type="OrthoDB" id="5317514at2759"/>
<name>A0A4U5N4U5_STECR</name>
<evidence type="ECO:0000256" key="3">
    <source>
        <dbReference type="ARBA" id="ARBA00022729"/>
    </source>
</evidence>
<comment type="similarity">
    <text evidence="2 11">Belongs to the integrin alpha chain family.</text>
</comment>
<dbReference type="GO" id="GO:0048513">
    <property type="term" value="P:animal organ development"/>
    <property type="evidence" value="ECO:0007669"/>
    <property type="project" value="UniProtKB-ARBA"/>
</dbReference>
<feature type="repeat" description="FG-GAP" evidence="10">
    <location>
        <begin position="49"/>
        <end position="114"/>
    </location>
</feature>
<accession>A0A4U5N4U5</accession>
<evidence type="ECO:0000256" key="5">
    <source>
        <dbReference type="ARBA" id="ARBA00022889"/>
    </source>
</evidence>
<dbReference type="InterPro" id="IPR013649">
    <property type="entry name" value="Integrin_alpha_Ig-like_1"/>
</dbReference>
<keyword evidence="8 11" id="KW-0675">Receptor</keyword>
<feature type="repeat" description="FG-GAP" evidence="10">
    <location>
        <begin position="305"/>
        <end position="343"/>
    </location>
</feature>
<dbReference type="Proteomes" id="UP000298663">
    <property type="component" value="Unassembled WGS sequence"/>
</dbReference>
<dbReference type="Pfam" id="PF01839">
    <property type="entry name" value="FG-GAP"/>
    <property type="match status" value="3"/>
</dbReference>
<reference evidence="13 14" key="1">
    <citation type="journal article" date="2015" name="Genome Biol.">
        <title>Comparative genomics of Steinernema reveals deeply conserved gene regulatory networks.</title>
        <authorList>
            <person name="Dillman A.R."/>
            <person name="Macchietto M."/>
            <person name="Porter C.F."/>
            <person name="Rogers A."/>
            <person name="Williams B."/>
            <person name="Antoshechkin I."/>
            <person name="Lee M.M."/>
            <person name="Goodwin Z."/>
            <person name="Lu X."/>
            <person name="Lewis E.E."/>
            <person name="Goodrich-Blair H."/>
            <person name="Stock S.P."/>
            <person name="Adams B.J."/>
            <person name="Sternberg P.W."/>
            <person name="Mortazavi A."/>
        </authorList>
    </citation>
    <scope>NUCLEOTIDE SEQUENCE [LARGE SCALE GENOMIC DNA]</scope>
    <source>
        <strain evidence="13 14">ALL</strain>
    </source>
</reference>
<dbReference type="GO" id="GO:0005178">
    <property type="term" value="F:integrin binding"/>
    <property type="evidence" value="ECO:0007669"/>
    <property type="project" value="TreeGrafter"/>
</dbReference>
<keyword evidence="5 11" id="KW-0130">Cell adhesion</keyword>
<dbReference type="InterPro" id="IPR013517">
    <property type="entry name" value="FG-GAP"/>
</dbReference>
<reference evidence="13 14" key="2">
    <citation type="journal article" date="2019" name="G3 (Bethesda)">
        <title>Hybrid Assembly of the Genome of the Entomopathogenic Nematode Steinernema carpocapsae Identifies the X-Chromosome.</title>
        <authorList>
            <person name="Serra L."/>
            <person name="Macchietto M."/>
            <person name="Macias-Munoz A."/>
            <person name="McGill C.J."/>
            <person name="Rodriguez I.M."/>
            <person name="Rodriguez B."/>
            <person name="Murad R."/>
            <person name="Mortazavi A."/>
        </authorList>
    </citation>
    <scope>NUCLEOTIDE SEQUENCE [LARGE SCALE GENOMIC DNA]</scope>
    <source>
        <strain evidence="13 14">ALL</strain>
    </source>
</reference>
<proteinExistence type="inferred from homology"/>
<organism evidence="13 14">
    <name type="scientific">Steinernema carpocapsae</name>
    <name type="common">Entomopathogenic nematode</name>
    <dbReference type="NCBI Taxonomy" id="34508"/>
    <lineage>
        <taxon>Eukaryota</taxon>
        <taxon>Metazoa</taxon>
        <taxon>Ecdysozoa</taxon>
        <taxon>Nematoda</taxon>
        <taxon>Chromadorea</taxon>
        <taxon>Rhabditida</taxon>
        <taxon>Tylenchina</taxon>
        <taxon>Panagrolaimomorpha</taxon>
        <taxon>Strongyloidoidea</taxon>
        <taxon>Steinernematidae</taxon>
        <taxon>Steinernema</taxon>
    </lineage>
</organism>
<dbReference type="PANTHER" id="PTHR23220">
    <property type="entry name" value="INTEGRIN ALPHA"/>
    <property type="match status" value="1"/>
</dbReference>
<evidence type="ECO:0000256" key="7">
    <source>
        <dbReference type="ARBA" id="ARBA00023136"/>
    </source>
</evidence>
<dbReference type="Gene3D" id="2.60.40.1460">
    <property type="entry name" value="Integrin domains. Chain A, domain 2"/>
    <property type="match status" value="1"/>
</dbReference>
<evidence type="ECO:0000256" key="1">
    <source>
        <dbReference type="ARBA" id="ARBA00004479"/>
    </source>
</evidence>
<evidence type="ECO:0000256" key="8">
    <source>
        <dbReference type="ARBA" id="ARBA00023170"/>
    </source>
</evidence>
<dbReference type="GO" id="GO:0007160">
    <property type="term" value="P:cell-matrix adhesion"/>
    <property type="evidence" value="ECO:0007669"/>
    <property type="project" value="TreeGrafter"/>
</dbReference>
<dbReference type="GO" id="GO:0009897">
    <property type="term" value="C:external side of plasma membrane"/>
    <property type="evidence" value="ECO:0007669"/>
    <property type="project" value="TreeGrafter"/>
</dbReference>
<sequence length="663" mass="73742">MRGQTTPSPMTNRWSPNPLIQSLIRRPFAGFLAVFALTIGASSAFNVDTRYPVVHTRAAGSQFGYSLAFYHSPNTREDMLIVGAPRDNSEAPRRDVRQSGAVYECQTDARNCRELLLDRTGNEHRLNGSRSLPISEKSFQLMGATVAASRDGSTILACAPHYKYFFSKFEVVEPVGTCFYGSGTFSDIREFSPCRQEPERHGYHRFGYGMCGFSAAIADEGERIFVGAPGNFYWQGSMFSQNVTRLLDRPNTPEGPKESDHQMMGYSTTVGDFDGDGFDDVVAGLPRGDELKGMVSIYTQNLRWIANLTDPNGQAGQYFGHSVAVVDVNNDGFDDVIVGAPFYTDYKNVKDLKTQEHKPQYEVGKVVVFLQNSAERSFHKPIQIIGKVQWARFGFSIALADDLNHDGYGDFVVGAPYENGHGAVYVFHGSKDGVTMEPTQKIAPADLQGVRPDLKTFGFSLTGGRDVDGNRFADIAVGAQESATAIVLRTKPVLTITGSAKTTKSSINLEDHNCETDKGPMACEGLKFCIQFEGEVDRRNEQIEIGVQIRLDSKAQFPRAFFAYRDLLKKHGILIHQKSQSQEYPDVIEQRIYLSKGQEHCEKHVIYVPDSIRDKINPIQIAVNYTYEAREPPTFPGYFEPAVDTTVPQTFTTDMLVPVLKLF</sequence>
<evidence type="ECO:0000259" key="12">
    <source>
        <dbReference type="Pfam" id="PF08441"/>
    </source>
</evidence>
<dbReference type="EMBL" id="AZBU02000005">
    <property type="protein sequence ID" value="TKR77438.1"/>
    <property type="molecule type" value="Genomic_DNA"/>
</dbReference>
<dbReference type="SUPFAM" id="SSF69179">
    <property type="entry name" value="Integrin domains"/>
    <property type="match status" value="1"/>
</dbReference>
<dbReference type="InterPro" id="IPR028994">
    <property type="entry name" value="Integrin_alpha_N"/>
</dbReference>